<dbReference type="InterPro" id="IPR050738">
    <property type="entry name" value="Sulfatase"/>
</dbReference>
<reference evidence="6" key="1">
    <citation type="submission" date="2016-09" db="EMBL/GenBank/DDBJ databases">
        <authorList>
            <person name="Capua I."/>
            <person name="De Benedictis P."/>
            <person name="Joannis T."/>
            <person name="Lombin L.H."/>
            <person name="Cattoli G."/>
        </authorList>
    </citation>
    <scope>NUCLEOTIDE SEQUENCE</scope>
    <source>
        <strain evidence="6">B9</strain>
    </source>
</reference>
<evidence type="ECO:0000259" key="5">
    <source>
        <dbReference type="Pfam" id="PF00884"/>
    </source>
</evidence>
<dbReference type="InterPro" id="IPR017850">
    <property type="entry name" value="Alkaline_phosphatase_core_sf"/>
</dbReference>
<dbReference type="PANTHER" id="PTHR42693">
    <property type="entry name" value="ARYLSULFATASE FAMILY MEMBER"/>
    <property type="match status" value="1"/>
</dbReference>
<evidence type="ECO:0000313" key="6">
    <source>
        <dbReference type="EMBL" id="SCU74611.1"/>
    </source>
</evidence>
<dbReference type="PROSITE" id="PS00149">
    <property type="entry name" value="SULFATASE_2"/>
    <property type="match status" value="1"/>
</dbReference>
<dbReference type="EMBL" id="FMSH01000104">
    <property type="protein sequence ID" value="SCU74611.1"/>
    <property type="molecule type" value="Genomic_DNA"/>
</dbReference>
<name>A0A1K0ICM9_CUPNE</name>
<evidence type="ECO:0000256" key="3">
    <source>
        <dbReference type="ARBA" id="ARBA00022801"/>
    </source>
</evidence>
<dbReference type="Gene3D" id="3.30.1120.10">
    <property type="match status" value="1"/>
</dbReference>
<gene>
    <name evidence="6" type="ORF">CNECB9_1920006</name>
</gene>
<dbReference type="InterPro" id="IPR000917">
    <property type="entry name" value="Sulfatase_N"/>
</dbReference>
<keyword evidence="2" id="KW-0479">Metal-binding</keyword>
<evidence type="ECO:0000256" key="2">
    <source>
        <dbReference type="ARBA" id="ARBA00022723"/>
    </source>
</evidence>
<keyword evidence="3" id="KW-0378">Hydrolase</keyword>
<dbReference type="GO" id="GO:0046872">
    <property type="term" value="F:metal ion binding"/>
    <property type="evidence" value="ECO:0007669"/>
    <property type="project" value="UniProtKB-KW"/>
</dbReference>
<dbReference type="PANTHER" id="PTHR42693:SF53">
    <property type="entry name" value="ENDO-4-O-SULFATASE"/>
    <property type="match status" value="1"/>
</dbReference>
<dbReference type="Pfam" id="PF00884">
    <property type="entry name" value="Sulfatase"/>
    <property type="match status" value="1"/>
</dbReference>
<evidence type="ECO:0000256" key="1">
    <source>
        <dbReference type="ARBA" id="ARBA00008779"/>
    </source>
</evidence>
<dbReference type="SUPFAM" id="SSF53649">
    <property type="entry name" value="Alkaline phosphatase-like"/>
    <property type="match status" value="1"/>
</dbReference>
<proteinExistence type="inferred from homology"/>
<protein>
    <submittedName>
        <fullName evidence="6">Arylsulfatase A family protein</fullName>
    </submittedName>
</protein>
<dbReference type="InterPro" id="IPR024607">
    <property type="entry name" value="Sulfatase_CS"/>
</dbReference>
<dbReference type="GO" id="GO:0004065">
    <property type="term" value="F:arylsulfatase activity"/>
    <property type="evidence" value="ECO:0007669"/>
    <property type="project" value="TreeGrafter"/>
</dbReference>
<organism evidence="6">
    <name type="scientific">Cupriavidus necator</name>
    <name type="common">Alcaligenes eutrophus</name>
    <name type="synonym">Ralstonia eutropha</name>
    <dbReference type="NCBI Taxonomy" id="106590"/>
    <lineage>
        <taxon>Bacteria</taxon>
        <taxon>Pseudomonadati</taxon>
        <taxon>Pseudomonadota</taxon>
        <taxon>Betaproteobacteria</taxon>
        <taxon>Burkholderiales</taxon>
        <taxon>Burkholderiaceae</taxon>
        <taxon>Cupriavidus</taxon>
    </lineage>
</organism>
<dbReference type="Gene3D" id="3.40.720.10">
    <property type="entry name" value="Alkaline Phosphatase, subunit A"/>
    <property type="match status" value="1"/>
</dbReference>
<feature type="domain" description="Sulfatase N-terminal" evidence="5">
    <location>
        <begin position="4"/>
        <end position="321"/>
    </location>
</feature>
<keyword evidence="4" id="KW-0106">Calcium</keyword>
<dbReference type="RefSeq" id="WP_340522200.1">
    <property type="nucleotide sequence ID" value="NZ_FMSH01000104.1"/>
</dbReference>
<dbReference type="AlphaFoldDB" id="A0A1K0ICM9"/>
<accession>A0A1K0ICM9</accession>
<comment type="similarity">
    <text evidence="1">Belongs to the sulfatase family.</text>
</comment>
<evidence type="ECO:0000256" key="4">
    <source>
        <dbReference type="ARBA" id="ARBA00022837"/>
    </source>
</evidence>
<sequence length="435" mass="48282">MRRPSFVFILADDLGYADLGCTGARAPSPTPNLDRMAAEGMLFRHGYANSPVCSPTRFALITGRWQYRLRGAAEEPLTGKARGSEVIGLPPSHPTLPSLLRDAGYRTALAGKWHLGYPPHFGPLKSGYETFFGPLSGGVDYFSHCDSSGSHDLWDGDQPASGDGYLTDLITDRAVEFIKSAADTPFMLSVHYTAPHWPWETREDHEESRRIGKRLAHTDGGSLETYRRMVSQMDEGIGRILASLRESGADRDTLVVFTSDNGGERFSDTWPFVGQKMDLLEGGIRVPLVARWPAGIAAGQVSNTPVITMDWPATMLACAGVPAHPRYPLDGVDLRPLLAAPGTSLDRDLYWRMSHRHQRALRSGRWKYLAVDQHEYLFDLSADERERANLAARYPDRLADLRARWLAWASQMPGIPEDARVTLVFDDSAIPRPTH</sequence>
<dbReference type="PROSITE" id="PS00523">
    <property type="entry name" value="SULFATASE_1"/>
    <property type="match status" value="1"/>
</dbReference>